<comment type="caution">
    <text evidence="2">The sequence shown here is derived from an EMBL/GenBank/DDBJ whole genome shotgun (WGS) entry which is preliminary data.</text>
</comment>
<dbReference type="PANTHER" id="PTHR15032:SF36">
    <property type="entry name" value="METALLO-BETA-LACTAMASE DOMAIN-CONTAINING PROTEIN"/>
    <property type="match status" value="1"/>
</dbReference>
<dbReference type="OrthoDB" id="9805728at2"/>
<evidence type="ECO:0000313" key="3">
    <source>
        <dbReference type="Proteomes" id="UP000191448"/>
    </source>
</evidence>
<dbReference type="EMBL" id="LTAY01000111">
    <property type="protein sequence ID" value="OPX44707.1"/>
    <property type="molecule type" value="Genomic_DNA"/>
</dbReference>
<sequence length="271" mass="31778">MNFFKNIHFLSKLTYNNIKEYFNEREVVKNDEILTDSIHWYGHATTIINISDKLILTDPVLSNRLGFFKRVVHKPLELKDLKFDYILLSHGHMDHMHFPSLKKLNKDAIVIVPRGYKKILNFLGFKNVILLRPGQTYEDDFVKVTSIQAKHDGRRFYVGIDIESNSYLVEASDKKVFVAGDTAMTNRFNNIECDVAIMPVGCYKPERFSYMHCSPQEAYKMFKNMNAKYMLPVHYKTFKISLENFDETYNTLKNFNDNNVKILDIGETLKF</sequence>
<dbReference type="Pfam" id="PF12706">
    <property type="entry name" value="Lactamase_B_2"/>
    <property type="match status" value="1"/>
</dbReference>
<dbReference type="GO" id="GO:0005737">
    <property type="term" value="C:cytoplasm"/>
    <property type="evidence" value="ECO:0007669"/>
    <property type="project" value="TreeGrafter"/>
</dbReference>
<name>A0A1V4SN84_9CLOT</name>
<protein>
    <submittedName>
        <fullName evidence="2">Metal-dependent hydrolase</fullName>
    </submittedName>
</protein>
<accession>A0A1V4SN84</accession>
<gene>
    <name evidence="2" type="ORF">CLTHE_32310</name>
</gene>
<dbReference type="Proteomes" id="UP000191448">
    <property type="component" value="Unassembled WGS sequence"/>
</dbReference>
<dbReference type="AlphaFoldDB" id="A0A1V4SN84"/>
<evidence type="ECO:0000259" key="1">
    <source>
        <dbReference type="Pfam" id="PF12706"/>
    </source>
</evidence>
<dbReference type="SUPFAM" id="SSF56281">
    <property type="entry name" value="Metallo-hydrolase/oxidoreductase"/>
    <property type="match status" value="1"/>
</dbReference>
<dbReference type="Gene3D" id="3.60.15.10">
    <property type="entry name" value="Ribonuclease Z/Hydroxyacylglutathione hydrolase-like"/>
    <property type="match status" value="1"/>
</dbReference>
<dbReference type="RefSeq" id="WP_080024284.1">
    <property type="nucleotide sequence ID" value="NZ_LTAY01000111.1"/>
</dbReference>
<dbReference type="PANTHER" id="PTHR15032">
    <property type="entry name" value="N-ACYL-PHOSPHATIDYLETHANOLAMINE-HYDROLYZING PHOSPHOLIPASE D"/>
    <property type="match status" value="1"/>
</dbReference>
<organism evidence="2 3">
    <name type="scientific">Clostridium thermobutyricum DSM 4928</name>
    <dbReference type="NCBI Taxonomy" id="1121339"/>
    <lineage>
        <taxon>Bacteria</taxon>
        <taxon>Bacillati</taxon>
        <taxon>Bacillota</taxon>
        <taxon>Clostridia</taxon>
        <taxon>Eubacteriales</taxon>
        <taxon>Clostridiaceae</taxon>
        <taxon>Clostridium</taxon>
    </lineage>
</organism>
<keyword evidence="2" id="KW-0378">Hydrolase</keyword>
<dbReference type="InterPro" id="IPR036866">
    <property type="entry name" value="RibonucZ/Hydroxyglut_hydro"/>
</dbReference>
<dbReference type="GO" id="GO:0016787">
    <property type="term" value="F:hydrolase activity"/>
    <property type="evidence" value="ECO:0007669"/>
    <property type="project" value="UniProtKB-KW"/>
</dbReference>
<dbReference type="InterPro" id="IPR001279">
    <property type="entry name" value="Metallo-B-lactamas"/>
</dbReference>
<evidence type="ECO:0000313" key="2">
    <source>
        <dbReference type="EMBL" id="OPX44707.1"/>
    </source>
</evidence>
<feature type="domain" description="Metallo-beta-lactamase" evidence="1">
    <location>
        <begin position="55"/>
        <end position="235"/>
    </location>
</feature>
<proteinExistence type="predicted"/>
<reference evidence="2 3" key="1">
    <citation type="submission" date="2016-02" db="EMBL/GenBank/DDBJ databases">
        <title>Genome sequence of Clostridium thermobutyricum DSM 4928.</title>
        <authorList>
            <person name="Poehlein A."/>
            <person name="Daniel R."/>
        </authorList>
    </citation>
    <scope>NUCLEOTIDE SEQUENCE [LARGE SCALE GENOMIC DNA]</scope>
    <source>
        <strain evidence="2 3">DSM 4928</strain>
    </source>
</reference>